<dbReference type="EMBL" id="JAJISD010000005">
    <property type="protein sequence ID" value="MCC8429838.1"/>
    <property type="molecule type" value="Genomic_DNA"/>
</dbReference>
<keyword evidence="3" id="KW-0238">DNA-binding</keyword>
<dbReference type="PANTHER" id="PTHR30537">
    <property type="entry name" value="HTH-TYPE TRANSCRIPTIONAL REGULATOR"/>
    <property type="match status" value="1"/>
</dbReference>
<evidence type="ECO:0000259" key="6">
    <source>
        <dbReference type="PROSITE" id="PS50931"/>
    </source>
</evidence>
<feature type="domain" description="HTH lysR-type" evidence="6">
    <location>
        <begin position="6"/>
        <end position="63"/>
    </location>
</feature>
<dbReference type="Gene3D" id="1.10.10.10">
    <property type="entry name" value="Winged helix-like DNA-binding domain superfamily/Winged helix DNA-binding domain"/>
    <property type="match status" value="1"/>
</dbReference>
<accession>A0ABS8KUT2</accession>
<dbReference type="InterPro" id="IPR036390">
    <property type="entry name" value="WH_DNA-bd_sf"/>
</dbReference>
<comment type="caution">
    <text evidence="7">The sequence shown here is derived from an EMBL/GenBank/DDBJ whole genome shotgun (WGS) entry which is preliminary data.</text>
</comment>
<evidence type="ECO:0000313" key="8">
    <source>
        <dbReference type="Proteomes" id="UP001198862"/>
    </source>
</evidence>
<evidence type="ECO:0000313" key="7">
    <source>
        <dbReference type="EMBL" id="MCC8429838.1"/>
    </source>
</evidence>
<evidence type="ECO:0000256" key="2">
    <source>
        <dbReference type="ARBA" id="ARBA00023015"/>
    </source>
</evidence>
<dbReference type="Pfam" id="PF03466">
    <property type="entry name" value="LysR_substrate"/>
    <property type="match status" value="1"/>
</dbReference>
<comment type="similarity">
    <text evidence="1">Belongs to the LysR transcriptional regulatory family.</text>
</comment>
<dbReference type="Proteomes" id="UP001198862">
    <property type="component" value="Unassembled WGS sequence"/>
</dbReference>
<dbReference type="InterPro" id="IPR058163">
    <property type="entry name" value="LysR-type_TF_proteobact-type"/>
</dbReference>
<dbReference type="PANTHER" id="PTHR30537:SF74">
    <property type="entry name" value="HTH-TYPE TRANSCRIPTIONAL REGULATOR TRPI"/>
    <property type="match status" value="1"/>
</dbReference>
<dbReference type="SUPFAM" id="SSF53850">
    <property type="entry name" value="Periplasmic binding protein-like II"/>
    <property type="match status" value="1"/>
</dbReference>
<dbReference type="NCBIfam" id="NF008352">
    <property type="entry name" value="PRK11139.1"/>
    <property type="match status" value="1"/>
</dbReference>
<evidence type="ECO:0000256" key="4">
    <source>
        <dbReference type="ARBA" id="ARBA00023163"/>
    </source>
</evidence>
<protein>
    <submittedName>
        <fullName evidence="7">Transcriptional regulator GcvA</fullName>
    </submittedName>
</protein>
<keyword evidence="8" id="KW-1185">Reference proteome</keyword>
<organism evidence="7 8">
    <name type="scientific">Reyranella aquatilis</name>
    <dbReference type="NCBI Taxonomy" id="2035356"/>
    <lineage>
        <taxon>Bacteria</taxon>
        <taxon>Pseudomonadati</taxon>
        <taxon>Pseudomonadota</taxon>
        <taxon>Alphaproteobacteria</taxon>
        <taxon>Hyphomicrobiales</taxon>
        <taxon>Reyranellaceae</taxon>
        <taxon>Reyranella</taxon>
    </lineage>
</organism>
<dbReference type="InterPro" id="IPR000847">
    <property type="entry name" value="LysR_HTH_N"/>
</dbReference>
<reference evidence="7 8" key="1">
    <citation type="submission" date="2021-11" db="EMBL/GenBank/DDBJ databases">
        <authorList>
            <person name="Lee D.-H."/>
            <person name="Kim S.-B."/>
        </authorList>
    </citation>
    <scope>NUCLEOTIDE SEQUENCE [LARGE SCALE GENOMIC DNA]</scope>
    <source>
        <strain evidence="7 8">KCTC 52223</strain>
    </source>
</reference>
<dbReference type="InterPro" id="IPR005119">
    <property type="entry name" value="LysR_subst-bd"/>
</dbReference>
<dbReference type="Gene3D" id="3.40.190.10">
    <property type="entry name" value="Periplasmic binding protein-like II"/>
    <property type="match status" value="2"/>
</dbReference>
<dbReference type="RefSeq" id="WP_230551037.1">
    <property type="nucleotide sequence ID" value="NZ_JAJISD010000005.1"/>
</dbReference>
<gene>
    <name evidence="7" type="primary">gcvA</name>
    <name evidence="7" type="ORF">LJ725_12735</name>
</gene>
<name>A0ABS8KUT2_9HYPH</name>
<feature type="region of interest" description="Disordered" evidence="5">
    <location>
        <begin position="293"/>
        <end position="319"/>
    </location>
</feature>
<evidence type="ECO:0000256" key="3">
    <source>
        <dbReference type="ARBA" id="ARBA00023125"/>
    </source>
</evidence>
<feature type="compositionally biased region" description="Low complexity" evidence="5">
    <location>
        <begin position="301"/>
        <end position="316"/>
    </location>
</feature>
<dbReference type="PROSITE" id="PS50931">
    <property type="entry name" value="HTH_LYSR"/>
    <property type="match status" value="1"/>
</dbReference>
<keyword evidence="4" id="KW-0804">Transcription</keyword>
<dbReference type="Pfam" id="PF00126">
    <property type="entry name" value="HTH_1"/>
    <property type="match status" value="1"/>
</dbReference>
<keyword evidence="2" id="KW-0805">Transcription regulation</keyword>
<proteinExistence type="inferred from homology"/>
<dbReference type="CDD" id="cd08432">
    <property type="entry name" value="PBP2_GcdR_TrpI_HvrB_AmpR_like"/>
    <property type="match status" value="1"/>
</dbReference>
<dbReference type="InterPro" id="IPR036388">
    <property type="entry name" value="WH-like_DNA-bd_sf"/>
</dbReference>
<evidence type="ECO:0000256" key="5">
    <source>
        <dbReference type="SAM" id="MobiDB-lite"/>
    </source>
</evidence>
<dbReference type="PRINTS" id="PR00039">
    <property type="entry name" value="HTHLYSR"/>
</dbReference>
<evidence type="ECO:0000256" key="1">
    <source>
        <dbReference type="ARBA" id="ARBA00009437"/>
    </source>
</evidence>
<sequence length="329" mass="35551">MVYRLPPLSSMRLFEAAGRHLSFKAAAEDLNITPSAISHGVQTLEEWLGVELFVRGNRSLSLTEAGAVYLPQVQAALDLLARATETVPGRKPTGRLAVSVPPTFGMRWLLPRLRRFNERHPRIEVTVDTSQRRVEFSRDGIDVAIRMGRGEWSGLHATCLVREKLVPVCAPALAASIRSADDLRRATLLHVTKAGEDWAAWSGLAGVDLSKTTGGLRFDTIQMALEAAVAGIGVALGRLPLVEPDFAAGRLVPVLGPPLVCATGYWLVMQRETVMRPEVSAFRRWIDSELKAANDGGPTEAAPARLPAASAGASRSGVRRALRMEGKLG</sequence>
<dbReference type="SUPFAM" id="SSF46785">
    <property type="entry name" value="Winged helix' DNA-binding domain"/>
    <property type="match status" value="1"/>
</dbReference>